<dbReference type="InterPro" id="IPR036412">
    <property type="entry name" value="HAD-like_sf"/>
</dbReference>
<dbReference type="EMBL" id="JAPQER010000004">
    <property type="protein sequence ID" value="MCY6484823.1"/>
    <property type="molecule type" value="Genomic_DNA"/>
</dbReference>
<dbReference type="RefSeq" id="WP_268041145.1">
    <property type="nucleotide sequence ID" value="NZ_JAPQER010000004.1"/>
</dbReference>
<dbReference type="InterPro" id="IPR006379">
    <property type="entry name" value="HAD-SF_hydro_IIB"/>
</dbReference>
<proteinExistence type="predicted"/>
<dbReference type="Gene3D" id="3.30.1240.10">
    <property type="match status" value="1"/>
</dbReference>
<protein>
    <submittedName>
        <fullName evidence="1">HAD family hydrolase</fullName>
    </submittedName>
</protein>
<dbReference type="NCBIfam" id="TIGR00099">
    <property type="entry name" value="Cof-subfamily"/>
    <property type="match status" value="1"/>
</dbReference>
<name>A0ABT4D459_9CLOT</name>
<dbReference type="SFLD" id="SFLDG01140">
    <property type="entry name" value="C2.B:_Phosphomannomutase_and_P"/>
    <property type="match status" value="1"/>
</dbReference>
<dbReference type="GO" id="GO:0016787">
    <property type="term" value="F:hydrolase activity"/>
    <property type="evidence" value="ECO:0007669"/>
    <property type="project" value="UniProtKB-KW"/>
</dbReference>
<accession>A0ABT4D459</accession>
<dbReference type="Pfam" id="PF08282">
    <property type="entry name" value="Hydrolase_3"/>
    <property type="match status" value="1"/>
</dbReference>
<keyword evidence="2" id="KW-1185">Reference proteome</keyword>
<gene>
    <name evidence="1" type="ORF">OW763_10770</name>
</gene>
<evidence type="ECO:0000313" key="2">
    <source>
        <dbReference type="Proteomes" id="UP001078443"/>
    </source>
</evidence>
<keyword evidence="1" id="KW-0378">Hydrolase</keyword>
<evidence type="ECO:0000313" key="1">
    <source>
        <dbReference type="EMBL" id="MCY6484823.1"/>
    </source>
</evidence>
<dbReference type="PANTHER" id="PTHR10000">
    <property type="entry name" value="PHOSPHOSERINE PHOSPHATASE"/>
    <property type="match status" value="1"/>
</dbReference>
<dbReference type="PANTHER" id="PTHR10000:SF8">
    <property type="entry name" value="HAD SUPERFAMILY HYDROLASE-LIKE, TYPE 3"/>
    <property type="match status" value="1"/>
</dbReference>
<dbReference type="InterPro" id="IPR000150">
    <property type="entry name" value="Cof"/>
</dbReference>
<dbReference type="Proteomes" id="UP001078443">
    <property type="component" value="Unassembled WGS sequence"/>
</dbReference>
<dbReference type="InterPro" id="IPR023214">
    <property type="entry name" value="HAD_sf"/>
</dbReference>
<dbReference type="NCBIfam" id="TIGR01484">
    <property type="entry name" value="HAD-SF-IIB"/>
    <property type="match status" value="1"/>
</dbReference>
<sequence>MLKLIASDMDGTLVNNKGSINEKIFDIIHALNEKHIKFVAASGRFYSQLNNNFKKVKTDMILIAHNGALIKYKNNGKTLYSNSIDKEDIKNVMNFNFGAGEMLFLAGENEAYTVNPSEDLMNKFNFYEIPVVMLKSFIEIKRPIYKITYYVADGVKPAILEYLKKNLNSNLEFVVSGYNWIDIMNKGINKGNAVKILQEKFKINPKNTMVFGDYYNDLSMFKVAQHSYAMENAPEDVKKSANFIAKSNDEDGVYNVLHKYVNSL</sequence>
<dbReference type="SFLD" id="SFLDG01144">
    <property type="entry name" value="C2.B.4:_PGP_Like"/>
    <property type="match status" value="1"/>
</dbReference>
<dbReference type="SFLD" id="SFLDS00003">
    <property type="entry name" value="Haloacid_Dehalogenase"/>
    <property type="match status" value="1"/>
</dbReference>
<dbReference type="CDD" id="cd07518">
    <property type="entry name" value="HAD_YbiV-Like"/>
    <property type="match status" value="1"/>
</dbReference>
<comment type="caution">
    <text evidence="1">The sequence shown here is derived from an EMBL/GenBank/DDBJ whole genome shotgun (WGS) entry which is preliminary data.</text>
</comment>
<organism evidence="1 2">
    <name type="scientific">Clostridium aestuarii</name>
    <dbReference type="NCBI Taxonomy" id="338193"/>
    <lineage>
        <taxon>Bacteria</taxon>
        <taxon>Bacillati</taxon>
        <taxon>Bacillota</taxon>
        <taxon>Clostridia</taxon>
        <taxon>Eubacteriales</taxon>
        <taxon>Clostridiaceae</taxon>
        <taxon>Clostridium</taxon>
    </lineage>
</organism>
<dbReference type="SUPFAM" id="SSF56784">
    <property type="entry name" value="HAD-like"/>
    <property type="match status" value="1"/>
</dbReference>
<reference evidence="1" key="1">
    <citation type="submission" date="2022-12" db="EMBL/GenBank/DDBJ databases">
        <authorList>
            <person name="Wang J."/>
        </authorList>
    </citation>
    <scope>NUCLEOTIDE SEQUENCE</scope>
    <source>
        <strain evidence="1">HY-45-18</strain>
    </source>
</reference>
<dbReference type="Gene3D" id="3.40.50.1000">
    <property type="entry name" value="HAD superfamily/HAD-like"/>
    <property type="match status" value="1"/>
</dbReference>
<dbReference type="PROSITE" id="PS01228">
    <property type="entry name" value="COF_1"/>
    <property type="match status" value="1"/>
</dbReference>